<dbReference type="InterPro" id="IPR016040">
    <property type="entry name" value="NAD(P)-bd_dom"/>
</dbReference>
<dbReference type="AlphaFoldDB" id="A0A1G1X2F0"/>
<dbReference type="PRINTS" id="PR01713">
    <property type="entry name" value="NUCEPIMERASE"/>
</dbReference>
<protein>
    <recommendedName>
        <fullName evidence="2">NAD(P)-binding domain-containing protein</fullName>
    </recommendedName>
</protein>
<evidence type="ECO:0000313" key="4">
    <source>
        <dbReference type="Proteomes" id="UP000177528"/>
    </source>
</evidence>
<gene>
    <name evidence="3" type="ORF">A3D99_02020</name>
</gene>
<feature type="domain" description="NAD(P)-binding" evidence="2">
    <location>
        <begin position="4"/>
        <end position="306"/>
    </location>
</feature>
<dbReference type="Proteomes" id="UP000177528">
    <property type="component" value="Unassembled WGS sequence"/>
</dbReference>
<dbReference type="Pfam" id="PF16363">
    <property type="entry name" value="GDP_Man_Dehyd"/>
    <property type="match status" value="1"/>
</dbReference>
<evidence type="ECO:0000256" key="1">
    <source>
        <dbReference type="ARBA" id="ARBA00023027"/>
    </source>
</evidence>
<organism evidence="3 4">
    <name type="scientific">Candidatus Andersenbacteria bacterium RIFCSPHIGHO2_12_FULL_45_11</name>
    <dbReference type="NCBI Taxonomy" id="1797281"/>
    <lineage>
        <taxon>Bacteria</taxon>
        <taxon>Candidatus Anderseniibacteriota</taxon>
    </lineage>
</organism>
<name>A0A1G1X2F0_9BACT</name>
<dbReference type="Gene3D" id="3.90.25.10">
    <property type="entry name" value="UDP-galactose 4-epimerase, domain 1"/>
    <property type="match status" value="1"/>
</dbReference>
<comment type="caution">
    <text evidence="3">The sequence shown here is derived from an EMBL/GenBank/DDBJ whole genome shotgun (WGS) entry which is preliminary data.</text>
</comment>
<dbReference type="PANTHER" id="PTHR43574">
    <property type="entry name" value="EPIMERASE-RELATED"/>
    <property type="match status" value="1"/>
</dbReference>
<reference evidence="3 4" key="1">
    <citation type="journal article" date="2016" name="Nat. Commun.">
        <title>Thousands of microbial genomes shed light on interconnected biogeochemical processes in an aquifer system.</title>
        <authorList>
            <person name="Anantharaman K."/>
            <person name="Brown C.T."/>
            <person name="Hug L.A."/>
            <person name="Sharon I."/>
            <person name="Castelle C.J."/>
            <person name="Probst A.J."/>
            <person name="Thomas B.C."/>
            <person name="Singh A."/>
            <person name="Wilkins M.J."/>
            <person name="Karaoz U."/>
            <person name="Brodie E.L."/>
            <person name="Williams K.H."/>
            <person name="Hubbard S.S."/>
            <person name="Banfield J.F."/>
        </authorList>
    </citation>
    <scope>NUCLEOTIDE SEQUENCE [LARGE SCALE GENOMIC DNA]</scope>
</reference>
<dbReference type="EMBL" id="MHHR01000021">
    <property type="protein sequence ID" value="OGY34124.1"/>
    <property type="molecule type" value="Genomic_DNA"/>
</dbReference>
<evidence type="ECO:0000259" key="2">
    <source>
        <dbReference type="Pfam" id="PF16363"/>
    </source>
</evidence>
<accession>A0A1G1X2F0</accession>
<evidence type="ECO:0000313" key="3">
    <source>
        <dbReference type="EMBL" id="OGY34124.1"/>
    </source>
</evidence>
<dbReference type="Gene3D" id="3.40.50.720">
    <property type="entry name" value="NAD(P)-binding Rossmann-like Domain"/>
    <property type="match status" value="1"/>
</dbReference>
<sequence length="325" mass="36173">MNVLITGGAGFIGSHVAVRLLTRGDSVVILDDFNDRYDPRLKEARIAHMFEDGKKPVVVRGDIRDRELVEKTMMEHKIDSVIHLAAWASVQPSIDNPYIYSDVNVNGTVVILEAARKAGVSRIVAASSSSVYGGITEFPFREDMNIMHPISPYAATKASTELMCATWNNLYGIPTTCLRFFTVYGPWGRPEMAIFAFTKAIIAGETIKMRGKETMRDFTYIDDIVQGVIGALDHANGYHVYNLGESDGVPLPRMISALESALGKKATIEEVPLPSGDIPKTLSDITRAKVDLGYRPSTNIEEGTKKFVEWYHEWHDRIFTQTKLD</sequence>
<dbReference type="SUPFAM" id="SSF51735">
    <property type="entry name" value="NAD(P)-binding Rossmann-fold domains"/>
    <property type="match status" value="1"/>
</dbReference>
<dbReference type="InterPro" id="IPR036291">
    <property type="entry name" value="NAD(P)-bd_dom_sf"/>
</dbReference>
<proteinExistence type="predicted"/>
<keyword evidence="1" id="KW-0520">NAD</keyword>